<reference evidence="10 11" key="1">
    <citation type="journal article" date="2018" name="Nat. Biotechnol.">
        <title>A standardized bacterial taxonomy based on genome phylogeny substantially revises the tree of life.</title>
        <authorList>
            <person name="Parks D.H."/>
            <person name="Chuvochina M."/>
            <person name="Waite D.W."/>
            <person name="Rinke C."/>
            <person name="Skarshewski A."/>
            <person name="Chaumeil P.A."/>
            <person name="Hugenholtz P."/>
        </authorList>
    </citation>
    <scope>NUCLEOTIDE SEQUENCE [LARGE SCALE GENOMIC DNA]</scope>
    <source>
        <strain evidence="10">UBA9169</strain>
    </source>
</reference>
<evidence type="ECO:0000256" key="2">
    <source>
        <dbReference type="ARBA" id="ARBA00022617"/>
    </source>
</evidence>
<accession>A0A348W7Z0</accession>
<keyword evidence="10" id="KW-0575">Peroxidase</keyword>
<feature type="chain" id="PRO_5016592646" evidence="8">
    <location>
        <begin position="26"/>
        <end position="465"/>
    </location>
</feature>
<keyword evidence="3 6" id="KW-0479">Metal-binding</keyword>
<name>A0A348W7Z0_9RHOB</name>
<keyword evidence="2 6" id="KW-0349">Heme</keyword>
<evidence type="ECO:0000313" key="11">
    <source>
        <dbReference type="Proteomes" id="UP000264719"/>
    </source>
</evidence>
<comment type="subcellular location">
    <subcellularLocation>
        <location evidence="1">Cell envelope</location>
    </subcellularLocation>
</comment>
<dbReference type="InterPro" id="IPR051395">
    <property type="entry name" value="Cytochrome_c_Peroxidase/MauG"/>
</dbReference>
<evidence type="ECO:0000256" key="1">
    <source>
        <dbReference type="ARBA" id="ARBA00004196"/>
    </source>
</evidence>
<dbReference type="GO" id="GO:0009055">
    <property type="term" value="F:electron transfer activity"/>
    <property type="evidence" value="ECO:0007669"/>
    <property type="project" value="InterPro"/>
</dbReference>
<dbReference type="GO" id="GO:0030313">
    <property type="term" value="C:cell envelope"/>
    <property type="evidence" value="ECO:0007669"/>
    <property type="project" value="UniProtKB-SubCell"/>
</dbReference>
<dbReference type="Gene3D" id="1.10.760.10">
    <property type="entry name" value="Cytochrome c-like domain"/>
    <property type="match status" value="2"/>
</dbReference>
<evidence type="ECO:0000256" key="3">
    <source>
        <dbReference type="ARBA" id="ARBA00022723"/>
    </source>
</evidence>
<comment type="caution">
    <text evidence="10">The sequence shown here is derived from an EMBL/GenBank/DDBJ whole genome shotgun (WGS) entry which is preliminary data.</text>
</comment>
<dbReference type="AlphaFoldDB" id="A0A348W7Z0"/>
<dbReference type="GO" id="GO:0004130">
    <property type="term" value="F:cytochrome-c peroxidase activity"/>
    <property type="evidence" value="ECO:0007669"/>
    <property type="project" value="TreeGrafter"/>
</dbReference>
<dbReference type="Pfam" id="PF03150">
    <property type="entry name" value="CCP_MauG"/>
    <property type="match status" value="1"/>
</dbReference>
<dbReference type="EMBL" id="DMVW01000027">
    <property type="protein sequence ID" value="HAR50652.1"/>
    <property type="molecule type" value="Genomic_DNA"/>
</dbReference>
<dbReference type="InterPro" id="IPR009056">
    <property type="entry name" value="Cyt_c-like_dom"/>
</dbReference>
<evidence type="ECO:0000256" key="4">
    <source>
        <dbReference type="ARBA" id="ARBA00023002"/>
    </source>
</evidence>
<sequence length="465" mass="49498">MTGITLLRSWVTAAFMSLQASLSLAADLPAAVTHETFPTPGTTSVLLGRDLFFDPILSGNRNISCATCHHPSLGSADGMSLALGEGGLGLGAARSADPANIPPRLIPRNAPALFNLGAREITTLFHDGRVSRDDSTRFGIRMPEGFALERPAPTLLAAQALLPLMSHDEMAGQPGENPVADAVAAGEVRGLHGAWQMLAARVEATPDYRRRFDAILGPNEPVHISDIGKALANFIAYEFRSSDSPFDAYLLGQSDALSPRQIAGMTLFYGKAQCSTCHSGTFQTDQEFHALGLPPLGPGKTRGLYGGEDHGRSYVTGDRTDSYRFRTPSLRNVTLTAPYGHNGAYTRLEDMVRHHLAPAEMVARYTPNRARLPQLTSPEADPYRPDPRELARIEAAIDIAPVPLTDPEVAAILDFLKSLEDPVMAGGGRLGPPPRVPSGLPLDPAPAPLPTPAAGPDLLAALARP</sequence>
<evidence type="ECO:0000259" key="9">
    <source>
        <dbReference type="PROSITE" id="PS51007"/>
    </source>
</evidence>
<feature type="compositionally biased region" description="Pro residues" evidence="7">
    <location>
        <begin position="443"/>
        <end position="453"/>
    </location>
</feature>
<dbReference type="PROSITE" id="PS51007">
    <property type="entry name" value="CYTC"/>
    <property type="match status" value="1"/>
</dbReference>
<dbReference type="InterPro" id="IPR036909">
    <property type="entry name" value="Cyt_c-like_dom_sf"/>
</dbReference>
<feature type="domain" description="Cytochrome c" evidence="9">
    <location>
        <begin position="259"/>
        <end position="420"/>
    </location>
</feature>
<organism evidence="10 11">
    <name type="scientific">Roseovarius nubinhibens</name>
    <dbReference type="NCBI Taxonomy" id="314263"/>
    <lineage>
        <taxon>Bacteria</taxon>
        <taxon>Pseudomonadati</taxon>
        <taxon>Pseudomonadota</taxon>
        <taxon>Alphaproteobacteria</taxon>
        <taxon>Rhodobacterales</taxon>
        <taxon>Roseobacteraceae</taxon>
        <taxon>Roseovarius</taxon>
    </lineage>
</organism>
<gene>
    <name evidence="10" type="ORF">DCS45_02085</name>
</gene>
<evidence type="ECO:0000313" key="10">
    <source>
        <dbReference type="EMBL" id="HAR50652.1"/>
    </source>
</evidence>
<dbReference type="GO" id="GO:0020037">
    <property type="term" value="F:heme binding"/>
    <property type="evidence" value="ECO:0007669"/>
    <property type="project" value="InterPro"/>
</dbReference>
<feature type="signal peptide" evidence="8">
    <location>
        <begin position="1"/>
        <end position="25"/>
    </location>
</feature>
<dbReference type="PANTHER" id="PTHR30600">
    <property type="entry name" value="CYTOCHROME C PEROXIDASE-RELATED"/>
    <property type="match status" value="1"/>
</dbReference>
<protein>
    <submittedName>
        <fullName evidence="10">Cytochrome-c peroxidase</fullName>
    </submittedName>
</protein>
<feature type="compositionally biased region" description="Low complexity" evidence="7">
    <location>
        <begin position="454"/>
        <end position="465"/>
    </location>
</feature>
<keyword evidence="5 6" id="KW-0408">Iron</keyword>
<proteinExistence type="predicted"/>
<evidence type="ECO:0000256" key="5">
    <source>
        <dbReference type="ARBA" id="ARBA00023004"/>
    </source>
</evidence>
<evidence type="ECO:0000256" key="6">
    <source>
        <dbReference type="PROSITE-ProRule" id="PRU00433"/>
    </source>
</evidence>
<keyword evidence="4" id="KW-0560">Oxidoreductase</keyword>
<keyword evidence="8" id="KW-0732">Signal</keyword>
<dbReference type="GO" id="GO:0046872">
    <property type="term" value="F:metal ion binding"/>
    <property type="evidence" value="ECO:0007669"/>
    <property type="project" value="UniProtKB-KW"/>
</dbReference>
<evidence type="ECO:0000256" key="8">
    <source>
        <dbReference type="SAM" id="SignalP"/>
    </source>
</evidence>
<feature type="region of interest" description="Disordered" evidence="7">
    <location>
        <begin position="424"/>
        <end position="465"/>
    </location>
</feature>
<dbReference type="SUPFAM" id="SSF46626">
    <property type="entry name" value="Cytochrome c"/>
    <property type="match status" value="2"/>
</dbReference>
<evidence type="ECO:0000256" key="7">
    <source>
        <dbReference type="SAM" id="MobiDB-lite"/>
    </source>
</evidence>
<dbReference type="Proteomes" id="UP000264719">
    <property type="component" value="Unassembled WGS sequence"/>
</dbReference>
<dbReference type="InterPro" id="IPR004852">
    <property type="entry name" value="Di-haem_cyt_c_peroxidsae"/>
</dbReference>